<evidence type="ECO:0000256" key="1">
    <source>
        <dbReference type="SAM" id="MobiDB-lite"/>
    </source>
</evidence>
<gene>
    <name evidence="2" type="ORF">AFUS01_LOCUS13711</name>
</gene>
<proteinExistence type="predicted"/>
<accession>A0A8J2P409</accession>
<protein>
    <submittedName>
        <fullName evidence="2">Uncharacterized protein</fullName>
    </submittedName>
</protein>
<evidence type="ECO:0000313" key="2">
    <source>
        <dbReference type="EMBL" id="CAG7724711.1"/>
    </source>
</evidence>
<comment type="caution">
    <text evidence="2">The sequence shown here is derived from an EMBL/GenBank/DDBJ whole genome shotgun (WGS) entry which is preliminary data.</text>
</comment>
<organism evidence="2 3">
    <name type="scientific">Allacma fusca</name>
    <dbReference type="NCBI Taxonomy" id="39272"/>
    <lineage>
        <taxon>Eukaryota</taxon>
        <taxon>Metazoa</taxon>
        <taxon>Ecdysozoa</taxon>
        <taxon>Arthropoda</taxon>
        <taxon>Hexapoda</taxon>
        <taxon>Collembola</taxon>
        <taxon>Symphypleona</taxon>
        <taxon>Sminthuridae</taxon>
        <taxon>Allacma</taxon>
    </lineage>
</organism>
<feature type="region of interest" description="Disordered" evidence="1">
    <location>
        <begin position="1"/>
        <end position="28"/>
    </location>
</feature>
<evidence type="ECO:0000313" key="3">
    <source>
        <dbReference type="Proteomes" id="UP000708208"/>
    </source>
</evidence>
<name>A0A8J2P409_9HEXA</name>
<dbReference type="EMBL" id="CAJVCH010112898">
    <property type="protein sequence ID" value="CAG7724711.1"/>
    <property type="molecule type" value="Genomic_DNA"/>
</dbReference>
<feature type="non-terminal residue" evidence="2">
    <location>
        <position position="1"/>
    </location>
</feature>
<sequence>EEKHTRSLGSSAPFSSALDWELQPEELD</sequence>
<keyword evidence="3" id="KW-1185">Reference proteome</keyword>
<dbReference type="Proteomes" id="UP000708208">
    <property type="component" value="Unassembled WGS sequence"/>
</dbReference>
<feature type="non-terminal residue" evidence="2">
    <location>
        <position position="28"/>
    </location>
</feature>
<reference evidence="2" key="1">
    <citation type="submission" date="2021-06" db="EMBL/GenBank/DDBJ databases">
        <authorList>
            <person name="Hodson N. C."/>
            <person name="Mongue J. A."/>
            <person name="Jaron S. K."/>
        </authorList>
    </citation>
    <scope>NUCLEOTIDE SEQUENCE</scope>
</reference>
<dbReference type="AlphaFoldDB" id="A0A8J2P409"/>